<dbReference type="Gene3D" id="1.50.10.10">
    <property type="match status" value="1"/>
</dbReference>
<dbReference type="GO" id="GO:0004555">
    <property type="term" value="F:alpha,alpha-trehalase activity"/>
    <property type="evidence" value="ECO:0007669"/>
    <property type="project" value="UniProtKB-EC"/>
</dbReference>
<comment type="catalytic activity">
    <reaction evidence="1 5">
        <text>alpha,alpha-trehalose + H2O = alpha-D-glucose + beta-D-glucose</text>
        <dbReference type="Rhea" id="RHEA:32675"/>
        <dbReference type="ChEBI" id="CHEBI:15377"/>
        <dbReference type="ChEBI" id="CHEBI:15903"/>
        <dbReference type="ChEBI" id="CHEBI:16551"/>
        <dbReference type="ChEBI" id="CHEBI:17925"/>
        <dbReference type="EC" id="3.2.1.28"/>
    </reaction>
</comment>
<dbReference type="EMBL" id="LSSK01000009">
    <property type="protein sequence ID" value="OMH86322.1"/>
    <property type="molecule type" value="Genomic_DNA"/>
</dbReference>
<dbReference type="InterPro" id="IPR001661">
    <property type="entry name" value="Glyco_hydro_37"/>
</dbReference>
<evidence type="ECO:0000256" key="3">
    <source>
        <dbReference type="ARBA" id="ARBA00022801"/>
    </source>
</evidence>
<evidence type="ECO:0000256" key="1">
    <source>
        <dbReference type="ARBA" id="ARBA00001576"/>
    </source>
</evidence>
<dbReference type="PANTHER" id="PTHR23403">
    <property type="entry name" value="TREHALASE"/>
    <property type="match status" value="1"/>
</dbReference>
<dbReference type="PROSITE" id="PS00927">
    <property type="entry name" value="TREHALASE_1"/>
    <property type="match status" value="1"/>
</dbReference>
<feature type="domain" description="Neutral trehalase Ca2+ binding" evidence="6">
    <location>
        <begin position="69"/>
        <end position="94"/>
    </location>
</feature>
<sequence>MDDFNDPFAPAKSYYKTDYRRPSLFTGRAVKDASESLVANLMGRRGSLDVRGTNGHKVLIKLDEVQDVILRQEDTDKNYQITIEDTGPKLIRVPTLSSGGHRFMDIRGNYMLSNLLQEVALAKREGRKEAVIDLDRLSENPVDRLQRMIRTVFWDDLIRSMDIDGLERICNDPKNLSSTGEAIIYTPYYDDDAYEYYIWAAKVRPDLNLKVVKLPQDITPEYVKSINDKFGILALAAEIGPKGTGVAGGDSRSYKPIPFVVPGGRFNEMYGWDSYFEALGLLTDYRIELAAGMVSHFVYQIKHYGKIMNANRSYYLTRSQPPFLTDMALQVYNKLPKTAENEEWLKVAINAAIDEYYKVWMTPPRLDEETGLNRYYSTGIGMPPECEPTHFDHTIKPYAEKLGISLNEYKCKYQSGEIKEPELDEYFVHDRAVRESGHDTTYRFESCCAYLVTVDLNSLLCKYETDIAKVIHEMFEGKLVNNKGEVETNAIWEERALKRKQNIDKYLWDEERGMYFDYNIKTKKRTVFESATTIWPMWAGCASAEQAEKLVPNALKALQVAGGLVSTSKRSTQEASSGGPGRQWDYPYGWAPHQMLAWVGLKKYGYIDHARNMAYRWLFTITQAYTDYNGVVPEKFDIANLTHRVEVEYGNVGTDFKLLSTCGFGWMNASYDIGLEYLTPHMRRALSALTHPDELFSKLNSRR</sequence>
<dbReference type="GO" id="GO:0005509">
    <property type="term" value="F:calcium ion binding"/>
    <property type="evidence" value="ECO:0007669"/>
    <property type="project" value="InterPro"/>
</dbReference>
<accession>A0A1R1PZC9</accession>
<dbReference type="GO" id="GO:0005737">
    <property type="term" value="C:cytoplasm"/>
    <property type="evidence" value="ECO:0007669"/>
    <property type="project" value="InterPro"/>
</dbReference>
<evidence type="ECO:0000256" key="5">
    <source>
        <dbReference type="RuleBase" id="RU361180"/>
    </source>
</evidence>
<keyword evidence="8" id="KW-1185">Reference proteome</keyword>
<protein>
    <recommendedName>
        <fullName evidence="5">Trehalase</fullName>
        <ecNumber evidence="5">3.2.1.28</ecNumber>
    </recommendedName>
    <alternativeName>
        <fullName evidence="5">Alpha-trehalose glucohydrolase</fullName>
    </alternativeName>
</protein>
<dbReference type="InterPro" id="IPR008928">
    <property type="entry name" value="6-hairpin_glycosidase_sf"/>
</dbReference>
<reference evidence="8" key="1">
    <citation type="submission" date="2017-01" db="EMBL/GenBank/DDBJ databases">
        <authorList>
            <person name="Wang Y."/>
            <person name="White M."/>
            <person name="Kvist S."/>
            <person name="Moncalvo J.-M."/>
        </authorList>
    </citation>
    <scope>NUCLEOTIDE SEQUENCE [LARGE SCALE GENOMIC DNA]</scope>
    <source>
        <strain evidence="8">COL-18-3</strain>
    </source>
</reference>
<comment type="similarity">
    <text evidence="2 5">Belongs to the glycosyl hydrolase 37 family.</text>
</comment>
<dbReference type="AlphaFoldDB" id="A0A1R1PZC9"/>
<gene>
    <name evidence="7" type="ORF">AX774_g214</name>
</gene>
<evidence type="ECO:0000313" key="8">
    <source>
        <dbReference type="Proteomes" id="UP000188320"/>
    </source>
</evidence>
<dbReference type="OrthoDB" id="3542292at2759"/>
<evidence type="ECO:0000313" key="7">
    <source>
        <dbReference type="EMBL" id="OMH86322.1"/>
    </source>
</evidence>
<keyword evidence="3 5" id="KW-0378">Hydrolase</keyword>
<dbReference type="Pfam" id="PF07492">
    <property type="entry name" value="Trehalase_Ca-bi"/>
    <property type="match status" value="1"/>
</dbReference>
<dbReference type="PROSITE" id="PS00928">
    <property type="entry name" value="TREHALASE_2"/>
    <property type="match status" value="1"/>
</dbReference>
<dbReference type="Pfam" id="PF01204">
    <property type="entry name" value="Trehalase"/>
    <property type="match status" value="1"/>
</dbReference>
<name>A0A1R1PZC9_ZANCU</name>
<evidence type="ECO:0000259" key="6">
    <source>
        <dbReference type="Pfam" id="PF07492"/>
    </source>
</evidence>
<proteinExistence type="inferred from homology"/>
<dbReference type="InterPro" id="IPR018232">
    <property type="entry name" value="Glyco_hydro_37_CS"/>
</dbReference>
<dbReference type="InterPro" id="IPR012341">
    <property type="entry name" value="6hp_glycosidase-like_sf"/>
</dbReference>
<dbReference type="InterPro" id="IPR011120">
    <property type="entry name" value="Trehalase_Ca-bd"/>
</dbReference>
<comment type="caution">
    <text evidence="7">The sequence shown here is derived from an EMBL/GenBank/DDBJ whole genome shotgun (WGS) entry which is preliminary data.</text>
</comment>
<keyword evidence="4 5" id="KW-0326">Glycosidase</keyword>
<evidence type="ECO:0000256" key="4">
    <source>
        <dbReference type="ARBA" id="ARBA00023295"/>
    </source>
</evidence>
<dbReference type="GO" id="GO:0005993">
    <property type="term" value="P:trehalose catabolic process"/>
    <property type="evidence" value="ECO:0007669"/>
    <property type="project" value="InterPro"/>
</dbReference>
<dbReference type="PANTHER" id="PTHR23403:SF6">
    <property type="entry name" value="CYTOSOLIC NEUTRAL TREHALASE-RELATED"/>
    <property type="match status" value="1"/>
</dbReference>
<dbReference type="Proteomes" id="UP000188320">
    <property type="component" value="Unassembled WGS sequence"/>
</dbReference>
<dbReference type="EC" id="3.2.1.28" evidence="5"/>
<evidence type="ECO:0000256" key="2">
    <source>
        <dbReference type="ARBA" id="ARBA00005615"/>
    </source>
</evidence>
<organism evidence="7 8">
    <name type="scientific">Zancudomyces culisetae</name>
    <name type="common">Gut fungus</name>
    <name type="synonym">Smittium culisetae</name>
    <dbReference type="NCBI Taxonomy" id="1213189"/>
    <lineage>
        <taxon>Eukaryota</taxon>
        <taxon>Fungi</taxon>
        <taxon>Fungi incertae sedis</taxon>
        <taxon>Zoopagomycota</taxon>
        <taxon>Kickxellomycotina</taxon>
        <taxon>Harpellomycetes</taxon>
        <taxon>Harpellales</taxon>
        <taxon>Legeriomycetaceae</taxon>
        <taxon>Zancudomyces</taxon>
    </lineage>
</organism>
<dbReference type="SUPFAM" id="SSF48208">
    <property type="entry name" value="Six-hairpin glycosidases"/>
    <property type="match status" value="1"/>
</dbReference>
<dbReference type="PRINTS" id="PR00744">
    <property type="entry name" value="GLHYDRLASE37"/>
</dbReference>